<sequence length="327" mass="36444">MGKFTEQMASLTESVVASRLQSILNVKGMLSEFDRAQSSMARQQKSILVAGCSTRIKQVNSMRQEHRETQSRMGRDLRSSLAQETNQNSTSVASMRARSFREHSAMAEAQQKQFTQDSQTRLKGNDRLMNELSVSCQNMAQALSQNLESFTLGIRNGTDVMLGRFKKAHGEMAGQLRKTLRANTAKIRNDVTELKRGCKEAQSELRTDMQVAAHMWRNRNNRDVAVLGQAALVATAADVRVFGVMEKAIENLELSAEAKLQPSTNQYLMSDEERVFQVLRANPNGISATQIGEQVSLHAMVVGKIMKDIIENGKAKRDDGTRLYTPS</sequence>
<keyword evidence="3" id="KW-1185">Reference proteome</keyword>
<evidence type="ECO:0000313" key="2">
    <source>
        <dbReference type="EMBL" id="QJC56609.1"/>
    </source>
</evidence>
<feature type="region of interest" description="Disordered" evidence="1">
    <location>
        <begin position="61"/>
        <end position="119"/>
    </location>
</feature>
<evidence type="ECO:0000313" key="3">
    <source>
        <dbReference type="Proteomes" id="UP000502041"/>
    </source>
</evidence>
<gene>
    <name evidence="2" type="ORF">HC248_01917</name>
</gene>
<proteinExistence type="predicted"/>
<accession>A0A6H2H9R2</accession>
<feature type="compositionally biased region" description="Basic and acidic residues" evidence="1">
    <location>
        <begin position="63"/>
        <end position="78"/>
    </location>
</feature>
<reference evidence="2 3" key="1">
    <citation type="submission" date="2020-04" db="EMBL/GenBank/DDBJ databases">
        <title>Complete genome of a Psychrophilic, Marine, Gas Vacuolate Bacterium Polaromonas vacuolata KCTC 22033T.</title>
        <authorList>
            <person name="Hwang K."/>
            <person name="Kim K.M."/>
        </authorList>
    </citation>
    <scope>NUCLEOTIDE SEQUENCE [LARGE SCALE GENOMIC DNA]</scope>
    <source>
        <strain evidence="2 3">KCTC 22033</strain>
    </source>
</reference>
<dbReference type="RefSeq" id="WP_168922289.1">
    <property type="nucleotide sequence ID" value="NZ_CP051461.1"/>
</dbReference>
<evidence type="ECO:0000256" key="1">
    <source>
        <dbReference type="SAM" id="MobiDB-lite"/>
    </source>
</evidence>
<dbReference type="EMBL" id="CP051461">
    <property type="protein sequence ID" value="QJC56609.1"/>
    <property type="molecule type" value="Genomic_DNA"/>
</dbReference>
<organism evidence="2 3">
    <name type="scientific">Polaromonas vacuolata</name>
    <dbReference type="NCBI Taxonomy" id="37448"/>
    <lineage>
        <taxon>Bacteria</taxon>
        <taxon>Pseudomonadati</taxon>
        <taxon>Pseudomonadota</taxon>
        <taxon>Betaproteobacteria</taxon>
        <taxon>Burkholderiales</taxon>
        <taxon>Comamonadaceae</taxon>
        <taxon>Polaromonas</taxon>
    </lineage>
</organism>
<dbReference type="AlphaFoldDB" id="A0A6H2H9R2"/>
<dbReference type="Proteomes" id="UP000502041">
    <property type="component" value="Chromosome"/>
</dbReference>
<feature type="compositionally biased region" description="Polar residues" evidence="1">
    <location>
        <begin position="110"/>
        <end position="119"/>
    </location>
</feature>
<name>A0A6H2H9R2_9BURK</name>
<dbReference type="KEGG" id="pvac:HC248_01917"/>
<protein>
    <submittedName>
        <fullName evidence="2">Uncharacterized protein</fullName>
    </submittedName>
</protein>
<feature type="compositionally biased region" description="Polar residues" evidence="1">
    <location>
        <begin position="80"/>
        <end position="93"/>
    </location>
</feature>